<dbReference type="PANTHER" id="PTHR42760:SF78">
    <property type="entry name" value="3-OXOACYL-[ACYL-CARRIER-PROTEIN] REDUCTASE [NADH]"/>
    <property type="match status" value="1"/>
</dbReference>
<dbReference type="Pfam" id="PF13561">
    <property type="entry name" value="adh_short_C2"/>
    <property type="match status" value="1"/>
</dbReference>
<reference evidence="3 4" key="1">
    <citation type="submission" date="2017-11" db="EMBL/GenBank/DDBJ databases">
        <title>Draft genome of Arthrobacter agilis strain UMCV2, a plant growth-promoting rhizobacterium and biocontrol capacity of phytopathogenic fungi.</title>
        <authorList>
            <person name="Martinez-Camara R."/>
            <person name="Santoyo G."/>
            <person name="Moreno-Hagelsieb G."/>
            <person name="Valencia-Cantero E."/>
        </authorList>
    </citation>
    <scope>NUCLEOTIDE SEQUENCE [LARGE SCALE GENOMIC DNA]</scope>
    <source>
        <strain evidence="3 4">UMCV2</strain>
    </source>
</reference>
<dbReference type="PROSITE" id="PS00061">
    <property type="entry name" value="ADH_SHORT"/>
    <property type="match status" value="1"/>
</dbReference>
<proteinExistence type="inferred from homology"/>
<dbReference type="FunFam" id="3.40.50.720:FF:000338">
    <property type="entry name" value="3-oxoacyl-ACP reductase FabG"/>
    <property type="match status" value="1"/>
</dbReference>
<dbReference type="Proteomes" id="UP000239187">
    <property type="component" value="Chromosome"/>
</dbReference>
<dbReference type="AlphaFoldDB" id="A0A2L0UB62"/>
<feature type="domain" description="Ketoreductase" evidence="2">
    <location>
        <begin position="219"/>
        <end position="400"/>
    </location>
</feature>
<dbReference type="InterPro" id="IPR036291">
    <property type="entry name" value="NAD(P)-bd_dom_sf"/>
</dbReference>
<dbReference type="PRINTS" id="PR00080">
    <property type="entry name" value="SDRFAMILY"/>
</dbReference>
<evidence type="ECO:0000256" key="1">
    <source>
        <dbReference type="ARBA" id="ARBA00006484"/>
    </source>
</evidence>
<evidence type="ECO:0000259" key="2">
    <source>
        <dbReference type="SMART" id="SM00822"/>
    </source>
</evidence>
<dbReference type="SMART" id="SM00822">
    <property type="entry name" value="PKS_KR"/>
    <property type="match status" value="1"/>
</dbReference>
<comment type="similarity">
    <text evidence="1">Belongs to the short-chain dehydrogenases/reductases (SDR) family.</text>
</comment>
<dbReference type="PANTHER" id="PTHR42760">
    <property type="entry name" value="SHORT-CHAIN DEHYDROGENASES/REDUCTASES FAMILY MEMBER"/>
    <property type="match status" value="1"/>
</dbReference>
<evidence type="ECO:0000313" key="3">
    <source>
        <dbReference type="EMBL" id="AUZ86442.1"/>
    </source>
</evidence>
<dbReference type="EMBL" id="CP024915">
    <property type="protein sequence ID" value="AUZ86442.1"/>
    <property type="molecule type" value="Genomic_DNA"/>
</dbReference>
<organism evidence="3 4">
    <name type="scientific">Arthrobacter agilis</name>
    <dbReference type="NCBI Taxonomy" id="37921"/>
    <lineage>
        <taxon>Bacteria</taxon>
        <taxon>Bacillati</taxon>
        <taxon>Actinomycetota</taxon>
        <taxon>Actinomycetes</taxon>
        <taxon>Micrococcales</taxon>
        <taxon>Micrococcaceae</taxon>
        <taxon>Arthrobacter</taxon>
    </lineage>
</organism>
<dbReference type="InterPro" id="IPR002347">
    <property type="entry name" value="SDR_fam"/>
</dbReference>
<protein>
    <submittedName>
        <fullName evidence="3">3-oxoacyl-ACP reductase</fullName>
    </submittedName>
</protein>
<dbReference type="GO" id="GO:0016616">
    <property type="term" value="F:oxidoreductase activity, acting on the CH-OH group of donors, NAD or NADP as acceptor"/>
    <property type="evidence" value="ECO:0007669"/>
    <property type="project" value="TreeGrafter"/>
</dbReference>
<dbReference type="RefSeq" id="WP_208740417.1">
    <property type="nucleotide sequence ID" value="NZ_CP024915.1"/>
</dbReference>
<sequence>MADTYLELVNTPLPGRIARALGLPRPAVLRRYTPGEVLAPRPVLVAGAGAGADALADVLLGWDIEVRRHVLPGEKLSAAIVVLDRASSPTDLTGPLLELGQAVKLLVPGGRVVALFRSAADTTDPAEAAARQGVDGAIRSVAHELRGGATGNGIVLRGTATTTDPTTLGALRFLLSGKSAYVDGQFLEVTAVSADGVVDLAATTGAEGEGIPDQPLAGRTAVVTGAARGIGAKIAEVLARDGARVIAVDVPAAGEQLAAVANRVGGTALQLDITAPDAAARILEHVRGRYGALDVVVHNAGITRDKLLANMDAARWDSVIAVNIASQLRMNEQFLASPVFSESGRIISLASTSGIAGNRGQTNYAASKAGVIGMVRAQAAAFDGGARTINAVAPGFIETDMTAKIPPLTRQVARRLSSLQQGGLPVDVAEAIAFLASDAAAGINGQVVRVCGQNLVGA</sequence>
<gene>
    <name evidence="3" type="ORF">CVO76_01360</name>
</gene>
<accession>A0A2L0UB62</accession>
<evidence type="ECO:0000313" key="4">
    <source>
        <dbReference type="Proteomes" id="UP000239187"/>
    </source>
</evidence>
<dbReference type="InterPro" id="IPR057326">
    <property type="entry name" value="KR_dom"/>
</dbReference>
<dbReference type="NCBIfam" id="NF006110">
    <property type="entry name" value="PRK08261.1"/>
    <property type="match status" value="1"/>
</dbReference>
<dbReference type="InterPro" id="IPR020904">
    <property type="entry name" value="Sc_DH/Rdtase_CS"/>
</dbReference>
<name>A0A2L0UB62_9MICC</name>
<dbReference type="SUPFAM" id="SSF51735">
    <property type="entry name" value="NAD(P)-binding Rossmann-fold domains"/>
    <property type="match status" value="1"/>
</dbReference>
<dbReference type="PRINTS" id="PR00081">
    <property type="entry name" value="GDHRDH"/>
</dbReference>
<dbReference type="Gene3D" id="3.40.50.720">
    <property type="entry name" value="NAD(P)-binding Rossmann-like Domain"/>
    <property type="match status" value="2"/>
</dbReference>